<dbReference type="AlphaFoldDB" id="A0A6H1ZV07"/>
<gene>
    <name evidence="2" type="ORF">TM448A02064_0004</name>
    <name evidence="3" type="ORF">TM448B01665_0004</name>
</gene>
<accession>A0A6H1ZV07</accession>
<reference evidence="2" key="1">
    <citation type="submission" date="2020-03" db="EMBL/GenBank/DDBJ databases">
        <title>The deep terrestrial virosphere.</title>
        <authorList>
            <person name="Holmfeldt K."/>
            <person name="Nilsson E."/>
            <person name="Simone D."/>
            <person name="Lopez-Fernandez M."/>
            <person name="Wu X."/>
            <person name="de Brujin I."/>
            <person name="Lundin D."/>
            <person name="Andersson A."/>
            <person name="Bertilsson S."/>
            <person name="Dopson M."/>
        </authorList>
    </citation>
    <scope>NUCLEOTIDE SEQUENCE</scope>
    <source>
        <strain evidence="2">TM448A02064</strain>
        <strain evidence="3">TM448B01665</strain>
    </source>
</reference>
<dbReference type="EMBL" id="MT144806">
    <property type="protein sequence ID" value="QJH99742.1"/>
    <property type="molecule type" value="Genomic_DNA"/>
</dbReference>
<evidence type="ECO:0000313" key="3">
    <source>
        <dbReference type="EMBL" id="QJH99742.1"/>
    </source>
</evidence>
<dbReference type="EMBL" id="MT144252">
    <property type="protein sequence ID" value="QJA51309.1"/>
    <property type="molecule type" value="Genomic_DNA"/>
</dbReference>
<protein>
    <submittedName>
        <fullName evidence="2">Uncharacterized protein</fullName>
    </submittedName>
</protein>
<organism evidence="2">
    <name type="scientific">viral metagenome</name>
    <dbReference type="NCBI Taxonomy" id="1070528"/>
    <lineage>
        <taxon>unclassified sequences</taxon>
        <taxon>metagenomes</taxon>
        <taxon>organismal metagenomes</taxon>
    </lineage>
</organism>
<evidence type="ECO:0000256" key="1">
    <source>
        <dbReference type="SAM" id="MobiDB-lite"/>
    </source>
</evidence>
<evidence type="ECO:0000313" key="2">
    <source>
        <dbReference type="EMBL" id="QJA51309.1"/>
    </source>
</evidence>
<name>A0A6H1ZV07_9ZZZZ</name>
<proteinExistence type="predicted"/>
<feature type="region of interest" description="Disordered" evidence="1">
    <location>
        <begin position="1"/>
        <end position="20"/>
    </location>
</feature>
<sequence length="39" mass="4001">MVGKGPGVMEQQQQAPAKQPTVTLAEPVVALVAALDLTL</sequence>